<protein>
    <recommendedName>
        <fullName evidence="5">Vacuolar protein sorting-associated protein 28 homolog</fullName>
    </recommendedName>
</protein>
<keyword evidence="2 5" id="KW-0813">Transport</keyword>
<dbReference type="Proteomes" id="UP001497392">
    <property type="component" value="Unassembled WGS sequence"/>
</dbReference>
<keyword evidence="4 5" id="KW-0653">Protein transport</keyword>
<accession>A0ABP1G9J8</accession>
<keyword evidence="10" id="KW-1185">Reference proteome</keyword>
<sequence>MSGHDDAPAIKLYGNKKEQERFENFADLFAIVKTTEKLERAYVRDTISAKDYEPLCEKLIAQFRTLWETLRDTVPDVEKFMAEYNMQCPMAAKRLIYSGMPATVEHGKPSMQSNSAVAVAETVQHFITAMDSLKLNMVAVDQLYPVLNDLMQSMNKIAQLPGDFSGKVKMKNWISKLHQMPASRELDENDSRQLLFDLESSYNDFMAFLNIGQRA</sequence>
<dbReference type="PROSITE" id="PS51310">
    <property type="entry name" value="VPS28_C"/>
    <property type="match status" value="1"/>
</dbReference>
<keyword evidence="3 5" id="KW-0967">Endosome</keyword>
<evidence type="ECO:0000256" key="4">
    <source>
        <dbReference type="ARBA" id="ARBA00022927"/>
    </source>
</evidence>
<feature type="domain" description="VPS28 C-terminal" evidence="7">
    <location>
        <begin position="114"/>
        <end position="210"/>
    </location>
</feature>
<dbReference type="SUPFAM" id="SSF140111">
    <property type="entry name" value="Endosomal sorting complex assembly domain"/>
    <property type="match status" value="1"/>
</dbReference>
<dbReference type="InterPro" id="IPR007143">
    <property type="entry name" value="Vps28"/>
</dbReference>
<dbReference type="Gene3D" id="1.20.1440.200">
    <property type="match status" value="1"/>
</dbReference>
<dbReference type="InterPro" id="IPR038358">
    <property type="entry name" value="VPS28_N_sf"/>
</dbReference>
<dbReference type="PANTHER" id="PTHR12937:SF0">
    <property type="entry name" value="VACUOLAR PROTEIN SORTING-ASSOCIATED PROTEIN 28 HOMOLOG"/>
    <property type="match status" value="1"/>
</dbReference>
<dbReference type="EMBL" id="CAXHTA020000019">
    <property type="protein sequence ID" value="CAL5228905.1"/>
    <property type="molecule type" value="Genomic_DNA"/>
</dbReference>
<dbReference type="PROSITE" id="PS51313">
    <property type="entry name" value="VPS28_N"/>
    <property type="match status" value="1"/>
</dbReference>
<dbReference type="PIRSF" id="PIRSF017535">
    <property type="entry name" value="VPS28"/>
    <property type="match status" value="1"/>
</dbReference>
<evidence type="ECO:0000256" key="1">
    <source>
        <dbReference type="ARBA" id="ARBA00004177"/>
    </source>
</evidence>
<comment type="caution">
    <text evidence="9">The sequence shown here is derived from an EMBL/GenBank/DDBJ whole genome shotgun (WGS) entry which is preliminary data.</text>
</comment>
<dbReference type="InterPro" id="IPR017899">
    <property type="entry name" value="VPS28_C"/>
</dbReference>
<dbReference type="InterPro" id="IPR037202">
    <property type="entry name" value="ESCRT_assembly_dom"/>
</dbReference>
<evidence type="ECO:0000256" key="6">
    <source>
        <dbReference type="PROSITE-ProRule" id="PRU00642"/>
    </source>
</evidence>
<evidence type="ECO:0000259" key="8">
    <source>
        <dbReference type="PROSITE" id="PS51313"/>
    </source>
</evidence>
<dbReference type="PANTHER" id="PTHR12937">
    <property type="entry name" value="VACUOLAR PROTEIN SORTING 28, ISOFORM 2 VPS28"/>
    <property type="match status" value="1"/>
</dbReference>
<name>A0ABP1G9J8_9CHLO</name>
<organism evidence="9 10">
    <name type="scientific">Coccomyxa viridis</name>
    <dbReference type="NCBI Taxonomy" id="1274662"/>
    <lineage>
        <taxon>Eukaryota</taxon>
        <taxon>Viridiplantae</taxon>
        <taxon>Chlorophyta</taxon>
        <taxon>core chlorophytes</taxon>
        <taxon>Trebouxiophyceae</taxon>
        <taxon>Trebouxiophyceae incertae sedis</taxon>
        <taxon>Coccomyxaceae</taxon>
        <taxon>Coccomyxa</taxon>
    </lineage>
</organism>
<evidence type="ECO:0000256" key="2">
    <source>
        <dbReference type="ARBA" id="ARBA00022448"/>
    </source>
</evidence>
<evidence type="ECO:0000313" key="9">
    <source>
        <dbReference type="EMBL" id="CAL5228905.1"/>
    </source>
</evidence>
<reference evidence="9 10" key="1">
    <citation type="submission" date="2024-06" db="EMBL/GenBank/DDBJ databases">
        <authorList>
            <person name="Kraege A."/>
            <person name="Thomma B."/>
        </authorList>
    </citation>
    <scope>NUCLEOTIDE SEQUENCE [LARGE SCALE GENOMIC DNA]</scope>
</reference>
<dbReference type="Gene3D" id="1.20.120.1130">
    <property type="match status" value="1"/>
</dbReference>
<evidence type="ECO:0000256" key="5">
    <source>
        <dbReference type="PIRNR" id="PIRNR017535"/>
    </source>
</evidence>
<dbReference type="Pfam" id="PF03997">
    <property type="entry name" value="VPS28"/>
    <property type="match status" value="1"/>
</dbReference>
<feature type="domain" description="VPS28 N-terminal" evidence="8">
    <location>
        <begin position="1"/>
        <end position="106"/>
    </location>
</feature>
<dbReference type="SUPFAM" id="SSF140427">
    <property type="entry name" value="VPS28 C-terminal domain-like"/>
    <property type="match status" value="1"/>
</dbReference>
<evidence type="ECO:0000259" key="7">
    <source>
        <dbReference type="PROSITE" id="PS51310"/>
    </source>
</evidence>
<gene>
    <name evidence="9" type="primary">g12124</name>
    <name evidence="9" type="ORF">VP750_LOCUS10811</name>
</gene>
<dbReference type="InterPro" id="IPR037206">
    <property type="entry name" value="VPS28_C_sf"/>
</dbReference>
<comment type="similarity">
    <text evidence="5 6">Belongs to the VPS28 family.</text>
</comment>
<proteinExistence type="inferred from homology"/>
<comment type="subcellular location">
    <subcellularLocation>
        <location evidence="1">Endosome</location>
    </subcellularLocation>
</comment>
<evidence type="ECO:0000313" key="10">
    <source>
        <dbReference type="Proteomes" id="UP001497392"/>
    </source>
</evidence>
<evidence type="ECO:0000256" key="3">
    <source>
        <dbReference type="ARBA" id="ARBA00022753"/>
    </source>
</evidence>
<dbReference type="InterPro" id="IPR017898">
    <property type="entry name" value="VPS28_N"/>
</dbReference>
<comment type="function">
    <text evidence="5">Component of the ESCRT-I complex (endosomal sorting complex required for transport I), a regulator of vesicular trafficking process.</text>
</comment>